<proteinExistence type="predicted"/>
<reference evidence="3 4" key="1">
    <citation type="submission" date="2016-05" db="EMBL/GenBank/DDBJ databases">
        <authorList>
            <person name="Naeem Raeece"/>
        </authorList>
    </citation>
    <scope>NUCLEOTIDE SEQUENCE [LARGE SCALE GENOMIC DNA]</scope>
</reference>
<keyword evidence="4" id="KW-1185">Reference proteome</keyword>
<name>A0A1A8ZD97_PLAOA</name>
<evidence type="ECO:0000313" key="2">
    <source>
        <dbReference type="EMBL" id="SBT42181.1"/>
    </source>
</evidence>
<dbReference type="EMBL" id="FLRD01000120">
    <property type="protein sequence ID" value="SBT41796.1"/>
    <property type="molecule type" value="Genomic_DNA"/>
</dbReference>
<reference evidence="1" key="2">
    <citation type="submission" date="2016-05" db="EMBL/GenBank/DDBJ databases">
        <authorList>
            <person name="Lavstsen T."/>
            <person name="Jespersen J.S."/>
        </authorList>
    </citation>
    <scope>NUCLEOTIDE SEQUENCE [LARGE SCALE GENOMIC DNA]</scope>
</reference>
<protein>
    <submittedName>
        <fullName evidence="1">Uncharacterized protein</fullName>
    </submittedName>
</protein>
<organism evidence="1 4">
    <name type="scientific">Plasmodium ovale wallikeri</name>
    <dbReference type="NCBI Taxonomy" id="864142"/>
    <lineage>
        <taxon>Eukaryota</taxon>
        <taxon>Sar</taxon>
        <taxon>Alveolata</taxon>
        <taxon>Apicomplexa</taxon>
        <taxon>Aconoidasida</taxon>
        <taxon>Haemosporida</taxon>
        <taxon>Plasmodiidae</taxon>
        <taxon>Plasmodium</taxon>
        <taxon>Plasmodium (Plasmodium)</taxon>
    </lineage>
</organism>
<dbReference type="Proteomes" id="UP000078555">
    <property type="component" value="Unassembled WGS sequence"/>
</dbReference>
<evidence type="ECO:0000313" key="1">
    <source>
        <dbReference type="EMBL" id="SBT41796.1"/>
    </source>
</evidence>
<evidence type="ECO:0000313" key="3">
    <source>
        <dbReference type="Proteomes" id="UP000078550"/>
    </source>
</evidence>
<accession>A0A1A8ZD97</accession>
<dbReference type="EMBL" id="FLRE01000163">
    <property type="protein sequence ID" value="SBT42181.1"/>
    <property type="molecule type" value="Genomic_DNA"/>
</dbReference>
<evidence type="ECO:0000313" key="4">
    <source>
        <dbReference type="Proteomes" id="UP000078555"/>
    </source>
</evidence>
<sequence>MVASFSQKRLGEMEQWNKEAQQGFTFRARCDGNYLSVPCFSYDSCILYIWDHIVMHVHFCPFHVRKQVSGLKVKVKVKAMVAACRRSEQVQPN</sequence>
<gene>
    <name evidence="1" type="ORF">POVWA1_044790</name>
    <name evidence="2" type="ORF">POVWA2_043380</name>
</gene>
<dbReference type="AlphaFoldDB" id="A0A1A8ZD97"/>
<dbReference type="Proteomes" id="UP000078550">
    <property type="component" value="Unassembled WGS sequence"/>
</dbReference>